<name>A0A6J3BSM2_GALME</name>
<dbReference type="RefSeq" id="XP_031763422.2">
    <property type="nucleotide sequence ID" value="XM_031907562.2"/>
</dbReference>
<dbReference type="KEGG" id="gmw:116412729"/>
<feature type="compositionally biased region" description="Gly residues" evidence="2">
    <location>
        <begin position="601"/>
        <end position="615"/>
    </location>
</feature>
<feature type="compositionally biased region" description="Polar residues" evidence="2">
    <location>
        <begin position="438"/>
        <end position="452"/>
    </location>
</feature>
<evidence type="ECO:0000256" key="1">
    <source>
        <dbReference type="ARBA" id="ARBA00007950"/>
    </source>
</evidence>
<proteinExistence type="inferred from homology"/>
<feature type="compositionally biased region" description="Low complexity" evidence="2">
    <location>
        <begin position="420"/>
        <end position="431"/>
    </location>
</feature>
<dbReference type="GeneID" id="116412729"/>
<reference evidence="5" key="1">
    <citation type="submission" date="2025-08" db="UniProtKB">
        <authorList>
            <consortium name="RefSeq"/>
        </authorList>
    </citation>
    <scope>IDENTIFICATION</scope>
    <source>
        <tissue evidence="5">Whole larvae</tissue>
    </source>
</reference>
<dbReference type="InParanoid" id="A0A6J3BSM2"/>
<evidence type="ECO:0000259" key="3">
    <source>
        <dbReference type="Pfam" id="PF18293"/>
    </source>
</evidence>
<organism evidence="4 5">
    <name type="scientific">Galleria mellonella</name>
    <name type="common">Greater wax moth</name>
    <dbReference type="NCBI Taxonomy" id="7137"/>
    <lineage>
        <taxon>Eukaryota</taxon>
        <taxon>Metazoa</taxon>
        <taxon>Ecdysozoa</taxon>
        <taxon>Arthropoda</taxon>
        <taxon>Hexapoda</taxon>
        <taxon>Insecta</taxon>
        <taxon>Pterygota</taxon>
        <taxon>Neoptera</taxon>
        <taxon>Endopterygota</taxon>
        <taxon>Lepidoptera</taxon>
        <taxon>Glossata</taxon>
        <taxon>Ditrysia</taxon>
        <taxon>Pyraloidea</taxon>
        <taxon>Pyralidae</taxon>
        <taxon>Galleriinae</taxon>
        <taxon>Galleria</taxon>
    </lineage>
</organism>
<protein>
    <submittedName>
        <fullName evidence="5">Caprin homolog</fullName>
    </submittedName>
</protein>
<dbReference type="AlphaFoldDB" id="A0A6J3BSM2"/>
<dbReference type="PANTHER" id="PTHR22922:SF19">
    <property type="entry name" value="CAPRIN HOMOLOG"/>
    <property type="match status" value="1"/>
</dbReference>
<dbReference type="Proteomes" id="UP001652740">
    <property type="component" value="Unplaced"/>
</dbReference>
<gene>
    <name evidence="5" type="primary">LOC116412729</name>
</gene>
<accession>A0A6J3BSM2</accession>
<feature type="domain" description="Caprin-1 dimerization" evidence="3">
    <location>
        <begin position="101"/>
        <end position="220"/>
    </location>
</feature>
<feature type="compositionally biased region" description="Pro residues" evidence="2">
    <location>
        <begin position="396"/>
        <end position="406"/>
    </location>
</feature>
<feature type="region of interest" description="Disordered" evidence="2">
    <location>
        <begin position="362"/>
        <end position="634"/>
    </location>
</feature>
<feature type="region of interest" description="Disordered" evidence="2">
    <location>
        <begin position="322"/>
        <end position="348"/>
    </location>
</feature>
<dbReference type="PANTHER" id="PTHR22922">
    <property type="entry name" value="GPI-ANCHORED PROTEIN P137"/>
    <property type="match status" value="1"/>
</dbReference>
<keyword evidence="4" id="KW-1185">Reference proteome</keyword>
<evidence type="ECO:0000256" key="2">
    <source>
        <dbReference type="SAM" id="MobiDB-lite"/>
    </source>
</evidence>
<evidence type="ECO:0000313" key="5">
    <source>
        <dbReference type="RefSeq" id="XP_031763422.2"/>
    </source>
</evidence>
<comment type="similarity">
    <text evidence="1">Belongs to the caprin family.</text>
</comment>
<dbReference type="GO" id="GO:0005737">
    <property type="term" value="C:cytoplasm"/>
    <property type="evidence" value="ECO:0007669"/>
    <property type="project" value="TreeGrafter"/>
</dbReference>
<feature type="compositionally biased region" description="Pro residues" evidence="2">
    <location>
        <begin position="328"/>
        <end position="344"/>
    </location>
</feature>
<sequence>MPSAANAKSEKPASSEASDNSPIRQIMTIIEHKIRNLEKRKSKLTSYRDLQKAGKELNSDQKVAVAKYDEVAQTLEFARDMSKQVATIATAAEREAKKQAKKDAWVRYAAETNKIREVLLILDCLMQMGNNEAREDFLNGSNGAAKLTEEDLKILDDLYPEVTPKHEVNEEGLPGFHIQVTKAAEHLYAVIDGKPKEVIGTTYARIKEIVTTVHECGYFDKTVENVVVESEENFISTSEETQEVVENEPEAEPVPAYPPAGAHPVPPAPAVVPAPAYPLRPLPPITLQEVEHAYFSQQYPQQRPITEVIGSQNFFFLQESEIDSPIGTPQPPPIPNQPSPPAPIPTQTFTNQHFVQLPGARVPDSAAMPLPPQPHFAPHPEHPGFPPNAAGVQLPGPMPQAHPPHPQHVAAQPPSHPTTQPGIPQPSQAQPQPHPKLQPQSQTVQAERQPVNQHEERQQVTPVEERNDDEWKESRSPENEDVAERKAQGQGDGQNRFRRYGRGSRGTPNGHRGRGGFPNRQGGDGYRGRHGGEYQSRPNKEGYQNRQYDGYQNRHGKDGYHNRGGEDGYYGNGDTVDSHQHNENGGGRDRYNDNSQSYQGGFKGRGRGGPRGGSRGAARPPRPQHYNRKPENVE</sequence>
<evidence type="ECO:0000313" key="4">
    <source>
        <dbReference type="Proteomes" id="UP001652740"/>
    </source>
</evidence>
<feature type="compositionally biased region" description="Basic and acidic residues" evidence="2">
    <location>
        <begin position="555"/>
        <end position="566"/>
    </location>
</feature>
<feature type="compositionally biased region" description="Basic and acidic residues" evidence="2">
    <location>
        <begin position="576"/>
        <end position="592"/>
    </location>
</feature>
<dbReference type="Pfam" id="PF18293">
    <property type="entry name" value="Caprin-1_dimer"/>
    <property type="match status" value="1"/>
</dbReference>
<dbReference type="GO" id="GO:0003723">
    <property type="term" value="F:RNA binding"/>
    <property type="evidence" value="ECO:0007669"/>
    <property type="project" value="TreeGrafter"/>
</dbReference>
<dbReference type="InterPro" id="IPR041637">
    <property type="entry name" value="Caprin-1_dimer"/>
</dbReference>
<dbReference type="InterPro" id="IPR028816">
    <property type="entry name" value="Caprin"/>
</dbReference>
<feature type="compositionally biased region" description="Basic and acidic residues" evidence="2">
    <location>
        <begin position="472"/>
        <end position="487"/>
    </location>
</feature>
<feature type="region of interest" description="Disordered" evidence="2">
    <location>
        <begin position="1"/>
        <end position="23"/>
    </location>
</feature>